<gene>
    <name evidence="4" type="primary">LOC106804618</name>
</gene>
<dbReference type="PANTHER" id="PTHR33663">
    <property type="entry name" value="COILED-COIL DOMAIN-CONTAINING PROTEIN 177"/>
    <property type="match status" value="1"/>
</dbReference>
<feature type="compositionally biased region" description="Polar residues" evidence="2">
    <location>
        <begin position="258"/>
        <end position="267"/>
    </location>
</feature>
<organism evidence="3 4">
    <name type="scientific">Priapulus caudatus</name>
    <name type="common">Priapulid worm</name>
    <dbReference type="NCBI Taxonomy" id="37621"/>
    <lineage>
        <taxon>Eukaryota</taxon>
        <taxon>Metazoa</taxon>
        <taxon>Ecdysozoa</taxon>
        <taxon>Scalidophora</taxon>
        <taxon>Priapulida</taxon>
        <taxon>Priapulimorpha</taxon>
        <taxon>Priapulimorphida</taxon>
        <taxon>Priapulidae</taxon>
        <taxon>Priapulus</taxon>
    </lineage>
</organism>
<evidence type="ECO:0000313" key="4">
    <source>
        <dbReference type="RefSeq" id="XP_014661370.1"/>
    </source>
</evidence>
<reference evidence="4" key="1">
    <citation type="submission" date="2025-08" db="UniProtKB">
        <authorList>
            <consortium name="RefSeq"/>
        </authorList>
    </citation>
    <scope>IDENTIFICATION</scope>
</reference>
<evidence type="ECO:0000256" key="2">
    <source>
        <dbReference type="SAM" id="MobiDB-lite"/>
    </source>
</evidence>
<name>A0ABM1DN49_PRICU</name>
<dbReference type="PANTHER" id="PTHR33663:SF2">
    <property type="entry name" value="COILED-COIL DOMAIN-CONTAINING PROTEIN 177"/>
    <property type="match status" value="1"/>
</dbReference>
<sequence>MRVTLLNTSPRSLEACERIGARPVQLLHKSIDEFVQELTAEGLTLPAIYKRYEQYEKTRAVTLNKCKKLRYQIIDEELSDQPRTDKSEKTAKNNVAMSRGRIDKSTEKKGVVSRDHSTAEKIKAGGLHNEKNRSIAQKDMDAMEYNQGDYQSDDSLEVRNMNSHKVSGQLQQISRQAKIQNPRSQAKIIGYSRTGQHRPKSTTNTASGKETEESETASQRSMVSSKPTAHSLRKVSYNMPKHARPRSVAGGARAPLNNYMTRSTPNFSLPRRIRGAKGATMSEQDRKILTLMISRGEEEVALADIQERAHRTWEEDARLQQLMRMHAEEAHRLDMPLHSHAQRRNQHAVAARKHLTEHCQREERLQQSEHSHQKWQAMSEMQKELKTRQLLLSSMKGEQKRLQQEERLQEMREAEERYLSELRHAWQEDLDTACAKKASLTKANILGKQAANHANEHFHHHLKASADIHFIEGIAALESHVEEKHAKAKERQMAVQWNTVNRIRHKSLEKEMKMHRSRERLNMIEDDQQQWREHLLSLSSQKEQEAAMRANTAIEARRFKAMEQRRRKDLEHKVLLSRVKRHDEMWKEQVRHQIIEKELKIESLQKEKAFTQEEKRAIAHSMSALRESIQVRSESFDRKLRQAEHNARITLQSPSIQNVARNLSTLTIG</sequence>
<feature type="region of interest" description="Disordered" evidence="2">
    <location>
        <begin position="189"/>
        <end position="270"/>
    </location>
</feature>
<dbReference type="RefSeq" id="XP_014661370.1">
    <property type="nucleotide sequence ID" value="XM_014805884.1"/>
</dbReference>
<dbReference type="GeneID" id="106804618"/>
<accession>A0ABM1DN49</accession>
<dbReference type="InterPro" id="IPR029090">
    <property type="entry name" value="DUF4659"/>
</dbReference>
<feature type="compositionally biased region" description="Polar residues" evidence="2">
    <location>
        <begin position="216"/>
        <end position="228"/>
    </location>
</feature>
<dbReference type="Proteomes" id="UP000695022">
    <property type="component" value="Unplaced"/>
</dbReference>
<evidence type="ECO:0000313" key="3">
    <source>
        <dbReference type="Proteomes" id="UP000695022"/>
    </source>
</evidence>
<evidence type="ECO:0000256" key="1">
    <source>
        <dbReference type="SAM" id="Coils"/>
    </source>
</evidence>
<proteinExistence type="predicted"/>
<dbReference type="Pfam" id="PF15558">
    <property type="entry name" value="DUF4659"/>
    <property type="match status" value="1"/>
</dbReference>
<keyword evidence="1" id="KW-0175">Coiled coil</keyword>
<feature type="coiled-coil region" evidence="1">
    <location>
        <begin position="587"/>
        <end position="614"/>
    </location>
</feature>
<protein>
    <submittedName>
        <fullName evidence="4">Coiled-coil domain-containing protein 177-like</fullName>
    </submittedName>
</protein>
<keyword evidence="3" id="KW-1185">Reference proteome</keyword>